<evidence type="ECO:0000313" key="5">
    <source>
        <dbReference type="Proteomes" id="UP001220670"/>
    </source>
</evidence>
<accession>A0AAJ1HVS7</accession>
<dbReference type="InterPro" id="IPR004501">
    <property type="entry name" value="PTS_EIIC_3"/>
</dbReference>
<keyword evidence="2" id="KW-1133">Transmembrane helix</keyword>
<keyword evidence="1" id="KW-1003">Cell membrane</keyword>
<dbReference type="GO" id="GO:0005886">
    <property type="term" value="C:plasma membrane"/>
    <property type="evidence" value="ECO:0007669"/>
    <property type="project" value="UniProtKB-UniRule"/>
</dbReference>
<keyword evidence="1" id="KW-0762">Sugar transport</keyword>
<dbReference type="PIRSF" id="PIRSF006351">
    <property type="entry name" value="PTS_EIIC-Cellobiose"/>
    <property type="match status" value="1"/>
</dbReference>
<dbReference type="AlphaFoldDB" id="A0AAJ1HVS7"/>
<evidence type="ECO:0000256" key="1">
    <source>
        <dbReference type="PIRNR" id="PIRNR006351"/>
    </source>
</evidence>
<dbReference type="GO" id="GO:0009401">
    <property type="term" value="P:phosphoenolpyruvate-dependent sugar phosphotransferase system"/>
    <property type="evidence" value="ECO:0007669"/>
    <property type="project" value="InterPro"/>
</dbReference>
<feature type="transmembrane region" description="Helical" evidence="2">
    <location>
        <begin position="105"/>
        <end position="124"/>
    </location>
</feature>
<keyword evidence="1" id="KW-0813">Transport</keyword>
<feature type="transmembrane region" description="Helical" evidence="2">
    <location>
        <begin position="360"/>
        <end position="379"/>
    </location>
</feature>
<name>A0AAJ1HVS7_LIMMU</name>
<dbReference type="RefSeq" id="WP_272209358.1">
    <property type="nucleotide sequence ID" value="NZ_JAQOMV010000005.1"/>
</dbReference>
<organism evidence="4 5">
    <name type="scientific">Limosilactobacillus mucosae</name>
    <name type="common">Lactobacillus mucosae</name>
    <dbReference type="NCBI Taxonomy" id="97478"/>
    <lineage>
        <taxon>Bacteria</taxon>
        <taxon>Bacillati</taxon>
        <taxon>Bacillota</taxon>
        <taxon>Bacilli</taxon>
        <taxon>Lactobacillales</taxon>
        <taxon>Lactobacillaceae</taxon>
        <taxon>Limosilactobacillus</taxon>
    </lineage>
</organism>
<dbReference type="PANTHER" id="PTHR33989">
    <property type="match status" value="1"/>
</dbReference>
<feature type="transmembrane region" description="Helical" evidence="2">
    <location>
        <begin position="25"/>
        <end position="45"/>
    </location>
</feature>
<comment type="caution">
    <text evidence="4">The sequence shown here is derived from an EMBL/GenBank/DDBJ whole genome shotgun (WGS) entry which is preliminary data.</text>
</comment>
<feature type="transmembrane region" description="Helical" evidence="2">
    <location>
        <begin position="399"/>
        <end position="422"/>
    </location>
</feature>
<feature type="transmembrane region" description="Helical" evidence="2">
    <location>
        <begin position="333"/>
        <end position="353"/>
    </location>
</feature>
<comment type="function">
    <text evidence="1">The phosphoenolpyruvate-dependent sugar phosphotransferase system (PTS), a major carbohydrate active -transport system, catalyzes the phosphorylation of incoming sugar substrates concomitant with their translocation across the cell membrane.</text>
</comment>
<evidence type="ECO:0000259" key="3">
    <source>
        <dbReference type="PROSITE" id="PS51105"/>
    </source>
</evidence>
<keyword evidence="2" id="KW-0812">Transmembrane</keyword>
<sequence>MPNRLIKWVVRFNQRSFIKITRQTLMLLFPIAYAGALAVMLKKAFFATDSFFYNIANLGDLMPDWLWNGATAFTYGLVKVTFGMFGVMAAYAAARYTAKLYHCDAPMAGMTGFVTMLLVAFRYVRATSDSVISFDWNLLSVRSVLFALIVGYGVGQVYRWLGKSGEPGEQTIETLEKMQQRALNALKPLFFCLTIGAIVGALFNWLTLSTWLNLVYTWLENFGQGNQSLWVAIPLIIVSLLLSWFGIGGPSINTAAQGLTGAAAANLNYALQHGSGWNVPYKYLASTLYSSFANFGGDGVMLALVIALIIVGHQPEVQRLARWNLVPVLFNSSYGLMIGLPVILNPIFLLPYLLLPIANLLLGALAILLHLIPATPYPLPMGTPGPLAAFIGSNGDWEILLFSLVLLVFDVWVYIPFIRLALGVELKTQREKAVASC</sequence>
<feature type="transmembrane region" description="Helical" evidence="2">
    <location>
        <begin position="292"/>
        <end position="313"/>
    </location>
</feature>
<feature type="transmembrane region" description="Helical" evidence="2">
    <location>
        <begin position="228"/>
        <end position="247"/>
    </location>
</feature>
<dbReference type="Proteomes" id="UP001220670">
    <property type="component" value="Unassembled WGS sequence"/>
</dbReference>
<dbReference type="InterPro" id="IPR051088">
    <property type="entry name" value="PTS_Sugar-EIIC/EIIB"/>
</dbReference>
<feature type="transmembrane region" description="Helical" evidence="2">
    <location>
        <begin position="136"/>
        <end position="154"/>
    </location>
</feature>
<protein>
    <recommendedName>
        <fullName evidence="1">Permease IIC component</fullName>
    </recommendedName>
</protein>
<evidence type="ECO:0000313" key="4">
    <source>
        <dbReference type="EMBL" id="MDC2830450.1"/>
    </source>
</evidence>
<proteinExistence type="predicted"/>
<reference evidence="4" key="1">
    <citation type="submission" date="2023-01" db="EMBL/GenBank/DDBJ databases">
        <title>Genome analysis of 13 Lactobacillus isolated from gut of wild boar.</title>
        <authorList>
            <person name="Papp P."/>
            <person name="Libisch B."/>
            <person name="Nagy T."/>
            <person name="Olasz F."/>
        </authorList>
    </citation>
    <scope>NUCLEOTIDE SEQUENCE</scope>
    <source>
        <strain evidence="4">F146</strain>
    </source>
</reference>
<dbReference type="EMBL" id="JAQONE010000025">
    <property type="protein sequence ID" value="MDC2830450.1"/>
    <property type="molecule type" value="Genomic_DNA"/>
</dbReference>
<dbReference type="PROSITE" id="PS51105">
    <property type="entry name" value="PTS_EIIC_TYPE_3"/>
    <property type="match status" value="1"/>
</dbReference>
<dbReference type="InterPro" id="IPR004796">
    <property type="entry name" value="PTS_IIC_cello"/>
</dbReference>
<keyword evidence="1 2" id="KW-0472">Membrane</keyword>
<dbReference type="GO" id="GO:1902815">
    <property type="term" value="P:N,N'-diacetylchitobiose import"/>
    <property type="evidence" value="ECO:0007669"/>
    <property type="project" value="TreeGrafter"/>
</dbReference>
<evidence type="ECO:0000256" key="2">
    <source>
        <dbReference type="SAM" id="Phobius"/>
    </source>
</evidence>
<feature type="domain" description="PTS EIIC type-3" evidence="3">
    <location>
        <begin position="1"/>
        <end position="417"/>
    </location>
</feature>
<dbReference type="GO" id="GO:0008982">
    <property type="term" value="F:protein-N(PI)-phosphohistidine-sugar phosphotransferase activity"/>
    <property type="evidence" value="ECO:0007669"/>
    <property type="project" value="UniProtKB-UniRule"/>
</dbReference>
<gene>
    <name evidence="4" type="ORF">PO250_09115</name>
</gene>
<dbReference type="PANTHER" id="PTHR33989:SF4">
    <property type="entry name" value="PTS SYSTEM N,N'-DIACETYLCHITOBIOSE-SPECIFIC EIIC COMPONENT"/>
    <property type="match status" value="1"/>
</dbReference>
<feature type="transmembrane region" description="Helical" evidence="2">
    <location>
        <begin position="188"/>
        <end position="208"/>
    </location>
</feature>
<feature type="transmembrane region" description="Helical" evidence="2">
    <location>
        <begin position="65"/>
        <end position="93"/>
    </location>
</feature>